<dbReference type="GO" id="GO:0003677">
    <property type="term" value="F:DNA binding"/>
    <property type="evidence" value="ECO:0007669"/>
    <property type="project" value="InterPro"/>
</dbReference>
<dbReference type="Gene3D" id="3.30.930.30">
    <property type="match status" value="1"/>
</dbReference>
<dbReference type="EMBL" id="FNRI01000004">
    <property type="protein sequence ID" value="SEA51237.1"/>
    <property type="molecule type" value="Genomic_DNA"/>
</dbReference>
<dbReference type="Proteomes" id="UP000183253">
    <property type="component" value="Unassembled WGS sequence"/>
</dbReference>
<gene>
    <name evidence="2" type="ORF">SAMN05444145_10434</name>
</gene>
<keyword evidence="1" id="KW-0175">Coiled coil</keyword>
<dbReference type="AlphaFoldDB" id="A0A1H4BT53"/>
<evidence type="ECO:0000313" key="3">
    <source>
        <dbReference type="Proteomes" id="UP000183253"/>
    </source>
</evidence>
<keyword evidence="3" id="KW-1185">Reference proteome</keyword>
<dbReference type="RefSeq" id="WP_010262050.1">
    <property type="nucleotide sequence ID" value="NZ_CAEG01000011.1"/>
</dbReference>
<dbReference type="OrthoDB" id="9800759at2"/>
<reference evidence="2 3" key="1">
    <citation type="submission" date="2016-10" db="EMBL/GenBank/DDBJ databases">
        <authorList>
            <person name="de Groot N.N."/>
        </authorList>
    </citation>
    <scope>NUCLEOTIDE SEQUENCE [LARGE SCALE GENOMIC DNA]</scope>
    <source>
        <strain evidence="2 3">DSM 25383</strain>
    </source>
</reference>
<dbReference type="Pfam" id="PF01076">
    <property type="entry name" value="Mob_Pre"/>
    <property type="match status" value="1"/>
</dbReference>
<proteinExistence type="predicted"/>
<dbReference type="InterPro" id="IPR001668">
    <property type="entry name" value="Mob_Pre"/>
</dbReference>
<dbReference type="STRING" id="1033731.SAMN05444145_10434"/>
<organism evidence="2 3">
    <name type="scientific">Alistipes timonensis JC136</name>
    <dbReference type="NCBI Taxonomy" id="1033731"/>
    <lineage>
        <taxon>Bacteria</taxon>
        <taxon>Pseudomonadati</taxon>
        <taxon>Bacteroidota</taxon>
        <taxon>Bacteroidia</taxon>
        <taxon>Bacteroidales</taxon>
        <taxon>Rikenellaceae</taxon>
        <taxon>Alistipes</taxon>
    </lineage>
</organism>
<dbReference type="CDD" id="cd17242">
    <property type="entry name" value="MobM_relaxase"/>
    <property type="match status" value="1"/>
</dbReference>
<dbReference type="GO" id="GO:0006310">
    <property type="term" value="P:DNA recombination"/>
    <property type="evidence" value="ECO:0007669"/>
    <property type="project" value="InterPro"/>
</dbReference>
<feature type="coiled-coil region" evidence="1">
    <location>
        <begin position="214"/>
        <end position="361"/>
    </location>
</feature>
<protein>
    <submittedName>
        <fullName evidence="2">Plasmid recombination enzyme</fullName>
    </submittedName>
</protein>
<dbReference type="NCBIfam" id="NF041497">
    <property type="entry name" value="MobV"/>
    <property type="match status" value="1"/>
</dbReference>
<evidence type="ECO:0000313" key="2">
    <source>
        <dbReference type="EMBL" id="SEA51237.1"/>
    </source>
</evidence>
<evidence type="ECO:0000256" key="1">
    <source>
        <dbReference type="SAM" id="Coils"/>
    </source>
</evidence>
<name>A0A1H4BT53_9BACT</name>
<sequence>MGYAVLHLDKAPGNEAAMTAHIARTKIPTNASPERTCLNEELIEFPEEVADRTEAINYRLEHAGLTRKIGTNQVRVIRVMLTGSHDAMKRIEEEGRLPEWCADNLAWLRETFGAENVVSAVVHRDESTPHIHAAVVPIVTGERRKARTVASESPSKRHYRPKPAARPRLCADDVMSRVRLKQYQDSYAAAMSKYGLERGIDGSEARHITTQEFYRQAISQQQDLQENIDALLRLEEQKRKAVEQLKQQERQVRTEYEQTATLQAQKSAELNRTEAELKSVKGELKGARLKNAAAEVGSNIVEGIGAMIGTSRVKRQQQEIDRLNAENAALHEQTETLNRANREEKARHEQAEQQLQAKLDRIEHWLPDTQTLISWGEYCRDMGISESGAREIIAMKPLYVSGELRAPEYSRRFDVSNTEIRLQRNPNGPGGFQLLIDRQPAHAWFRQRYVELMTRLGYPVRPERPIIRRNTIKR</sequence>
<accession>A0A1H4BT53</accession>